<evidence type="ECO:0000313" key="3">
    <source>
        <dbReference type="EMBL" id="KAK4184803.1"/>
    </source>
</evidence>
<dbReference type="InterPro" id="IPR036291">
    <property type="entry name" value="NAD(P)-bd_dom_sf"/>
</dbReference>
<gene>
    <name evidence="3" type="ORF">QBC35DRAFT_39104</name>
</gene>
<dbReference type="PANTHER" id="PTHR42748">
    <property type="entry name" value="NITROGEN METABOLITE REPRESSION PROTEIN NMRA FAMILY MEMBER"/>
    <property type="match status" value="1"/>
</dbReference>
<dbReference type="Gene3D" id="3.40.50.720">
    <property type="entry name" value="NAD(P)-binding Rossmann-like Domain"/>
    <property type="match status" value="1"/>
</dbReference>
<dbReference type="Pfam" id="PF13460">
    <property type="entry name" value="NAD_binding_10"/>
    <property type="match status" value="1"/>
</dbReference>
<dbReference type="PANTHER" id="PTHR42748:SF7">
    <property type="entry name" value="NMRA LIKE REDOX SENSOR 1-RELATED"/>
    <property type="match status" value="1"/>
</dbReference>
<feature type="domain" description="NAD(P)-binding" evidence="2">
    <location>
        <begin position="9"/>
        <end position="134"/>
    </location>
</feature>
<comment type="caution">
    <text evidence="3">The sequence shown here is derived from an EMBL/GenBank/DDBJ whole genome shotgun (WGS) entry which is preliminary data.</text>
</comment>
<keyword evidence="1" id="KW-0521">NADP</keyword>
<protein>
    <recommendedName>
        <fullName evidence="2">NAD(P)-binding domain-containing protein</fullName>
    </recommendedName>
</protein>
<sequence>MVHITVVPASNRTGEATIRSLLADPSKPSVKGVYRNLSKVLAEFASNDRFEAVQGTVDDASTLDFSGSDAILNITPMTVDEVDLFQHALTQSNNVKAAAQKAGVKRLVLLSSVGAQYDSGTGEVITNHAAEVSLKDAAPEVVFVRCHYFVENWATALETINAGFFYSTITPLDFATPMIAVKDIGETLAGELVAVGNPLSSTPYIFELHGPVSTSLDVKKAFEEVLGREIEVRAVPTEGLLDFYNAVFPPHVAKSYVEMTESFLPGGIMFENPNPTGEIRHGKTGMVEVFRQWFGA</sequence>
<dbReference type="EMBL" id="MU864473">
    <property type="protein sequence ID" value="KAK4184803.1"/>
    <property type="molecule type" value="Genomic_DNA"/>
</dbReference>
<organism evidence="3 4">
    <name type="scientific">Podospora australis</name>
    <dbReference type="NCBI Taxonomy" id="1536484"/>
    <lineage>
        <taxon>Eukaryota</taxon>
        <taxon>Fungi</taxon>
        <taxon>Dikarya</taxon>
        <taxon>Ascomycota</taxon>
        <taxon>Pezizomycotina</taxon>
        <taxon>Sordariomycetes</taxon>
        <taxon>Sordariomycetidae</taxon>
        <taxon>Sordariales</taxon>
        <taxon>Podosporaceae</taxon>
        <taxon>Podospora</taxon>
    </lineage>
</organism>
<name>A0AAN6WMF1_9PEZI</name>
<dbReference type="InterPro" id="IPR051164">
    <property type="entry name" value="NmrA-like_oxidored"/>
</dbReference>
<proteinExistence type="predicted"/>
<dbReference type="Proteomes" id="UP001302126">
    <property type="component" value="Unassembled WGS sequence"/>
</dbReference>
<evidence type="ECO:0000313" key="4">
    <source>
        <dbReference type="Proteomes" id="UP001302126"/>
    </source>
</evidence>
<evidence type="ECO:0000256" key="1">
    <source>
        <dbReference type="ARBA" id="ARBA00022857"/>
    </source>
</evidence>
<reference evidence="3" key="2">
    <citation type="submission" date="2023-05" db="EMBL/GenBank/DDBJ databases">
        <authorList>
            <consortium name="Lawrence Berkeley National Laboratory"/>
            <person name="Steindorff A."/>
            <person name="Hensen N."/>
            <person name="Bonometti L."/>
            <person name="Westerberg I."/>
            <person name="Brannstrom I.O."/>
            <person name="Guillou S."/>
            <person name="Cros-Aarteil S."/>
            <person name="Calhoun S."/>
            <person name="Haridas S."/>
            <person name="Kuo A."/>
            <person name="Mondo S."/>
            <person name="Pangilinan J."/>
            <person name="Riley R."/>
            <person name="Labutti K."/>
            <person name="Andreopoulos B."/>
            <person name="Lipzen A."/>
            <person name="Chen C."/>
            <person name="Yanf M."/>
            <person name="Daum C."/>
            <person name="Ng V."/>
            <person name="Clum A."/>
            <person name="Ohm R."/>
            <person name="Martin F."/>
            <person name="Silar P."/>
            <person name="Natvig D."/>
            <person name="Lalanne C."/>
            <person name="Gautier V."/>
            <person name="Ament-Velasquez S.L."/>
            <person name="Kruys A."/>
            <person name="Hutchinson M.I."/>
            <person name="Powell A.J."/>
            <person name="Barry K."/>
            <person name="Miller A.N."/>
            <person name="Grigoriev I.V."/>
            <person name="Debuchy R."/>
            <person name="Gladieux P."/>
            <person name="Thoren M.H."/>
            <person name="Johannesson H."/>
        </authorList>
    </citation>
    <scope>NUCLEOTIDE SEQUENCE</scope>
    <source>
        <strain evidence="3">PSN309</strain>
    </source>
</reference>
<evidence type="ECO:0000259" key="2">
    <source>
        <dbReference type="Pfam" id="PF13460"/>
    </source>
</evidence>
<dbReference type="AlphaFoldDB" id="A0AAN6WMF1"/>
<keyword evidence="4" id="KW-1185">Reference proteome</keyword>
<dbReference type="SUPFAM" id="SSF51735">
    <property type="entry name" value="NAD(P)-binding Rossmann-fold domains"/>
    <property type="match status" value="1"/>
</dbReference>
<reference evidence="3" key="1">
    <citation type="journal article" date="2023" name="Mol. Phylogenet. Evol.">
        <title>Genome-scale phylogeny and comparative genomics of the fungal order Sordariales.</title>
        <authorList>
            <person name="Hensen N."/>
            <person name="Bonometti L."/>
            <person name="Westerberg I."/>
            <person name="Brannstrom I.O."/>
            <person name="Guillou S."/>
            <person name="Cros-Aarteil S."/>
            <person name="Calhoun S."/>
            <person name="Haridas S."/>
            <person name="Kuo A."/>
            <person name="Mondo S."/>
            <person name="Pangilinan J."/>
            <person name="Riley R."/>
            <person name="LaButti K."/>
            <person name="Andreopoulos B."/>
            <person name="Lipzen A."/>
            <person name="Chen C."/>
            <person name="Yan M."/>
            <person name="Daum C."/>
            <person name="Ng V."/>
            <person name="Clum A."/>
            <person name="Steindorff A."/>
            <person name="Ohm R.A."/>
            <person name="Martin F."/>
            <person name="Silar P."/>
            <person name="Natvig D.O."/>
            <person name="Lalanne C."/>
            <person name="Gautier V."/>
            <person name="Ament-Velasquez S.L."/>
            <person name="Kruys A."/>
            <person name="Hutchinson M.I."/>
            <person name="Powell A.J."/>
            <person name="Barry K."/>
            <person name="Miller A.N."/>
            <person name="Grigoriev I.V."/>
            <person name="Debuchy R."/>
            <person name="Gladieux P."/>
            <person name="Hiltunen Thoren M."/>
            <person name="Johannesson H."/>
        </authorList>
    </citation>
    <scope>NUCLEOTIDE SEQUENCE</scope>
    <source>
        <strain evidence="3">PSN309</strain>
    </source>
</reference>
<dbReference type="InterPro" id="IPR016040">
    <property type="entry name" value="NAD(P)-bd_dom"/>
</dbReference>
<accession>A0AAN6WMF1</accession>
<dbReference type="Gene3D" id="3.90.25.10">
    <property type="entry name" value="UDP-galactose 4-epimerase, domain 1"/>
    <property type="match status" value="1"/>
</dbReference>